<evidence type="ECO:0000259" key="8">
    <source>
        <dbReference type="SMART" id="SM00363"/>
    </source>
</evidence>
<evidence type="ECO:0000256" key="2">
    <source>
        <dbReference type="ARBA" id="ARBA00022730"/>
    </source>
</evidence>
<dbReference type="InterPro" id="IPR002942">
    <property type="entry name" value="S4_RNA-bd"/>
</dbReference>
<dbReference type="SMART" id="SM01390">
    <property type="entry name" value="Ribosomal_S4"/>
    <property type="match status" value="1"/>
</dbReference>
<dbReference type="InterPro" id="IPR036986">
    <property type="entry name" value="S4_RNA-bd_sf"/>
</dbReference>
<dbReference type="SMART" id="SM00363">
    <property type="entry name" value="S4"/>
    <property type="match status" value="1"/>
</dbReference>
<keyword evidence="2" id="KW-0699">rRNA-binding</keyword>
<protein>
    <recommendedName>
        <fullName evidence="6">Small ribosomal subunit protein uS4</fullName>
    </recommendedName>
</protein>
<dbReference type="FunFam" id="3.10.290.10:FF:000001">
    <property type="entry name" value="30S ribosomal protein S4"/>
    <property type="match status" value="1"/>
</dbReference>
<dbReference type="PROSITE" id="PS50889">
    <property type="entry name" value="S4"/>
    <property type="match status" value="1"/>
</dbReference>
<keyword evidence="4 10" id="KW-0689">Ribosomal protein</keyword>
<evidence type="ECO:0000256" key="1">
    <source>
        <dbReference type="ARBA" id="ARBA00007465"/>
    </source>
</evidence>
<evidence type="ECO:0000256" key="3">
    <source>
        <dbReference type="ARBA" id="ARBA00022884"/>
    </source>
</evidence>
<evidence type="ECO:0000259" key="9">
    <source>
        <dbReference type="SMART" id="SM01390"/>
    </source>
</evidence>
<comment type="similarity">
    <text evidence="1">Belongs to the universal ribosomal protein uS4 family.</text>
</comment>
<keyword evidence="5" id="KW-0687">Ribonucleoprotein</keyword>
<proteinExistence type="inferred from homology"/>
<dbReference type="GO" id="GO:0003735">
    <property type="term" value="F:structural constituent of ribosome"/>
    <property type="evidence" value="ECO:0007669"/>
    <property type="project" value="InterPro"/>
</dbReference>
<dbReference type="InterPro" id="IPR005709">
    <property type="entry name" value="Ribosomal_uS4_bac-type"/>
</dbReference>
<dbReference type="Gene3D" id="1.10.1050.10">
    <property type="entry name" value="Ribosomal Protein S4 Delta 41, Chain A, domain 1"/>
    <property type="match status" value="1"/>
</dbReference>
<organism evidence="10">
    <name type="scientific">candidate division WOR-3 bacterium</name>
    <dbReference type="NCBI Taxonomy" id="2052148"/>
    <lineage>
        <taxon>Bacteria</taxon>
        <taxon>Bacteria division WOR-3</taxon>
    </lineage>
</organism>
<evidence type="ECO:0000256" key="7">
    <source>
        <dbReference type="PROSITE-ProRule" id="PRU00182"/>
    </source>
</evidence>
<dbReference type="InterPro" id="IPR001912">
    <property type="entry name" value="Ribosomal_uS4_N"/>
</dbReference>
<feature type="domain" description="Small ribosomal subunit protein uS4 N-terminal" evidence="9">
    <location>
        <begin position="3"/>
        <end position="98"/>
    </location>
</feature>
<dbReference type="NCBIfam" id="TIGR01017">
    <property type="entry name" value="rpsD_bact"/>
    <property type="match status" value="1"/>
</dbReference>
<name>A0A7C1BG98_UNCW3</name>
<sequence length="180" mass="20786">MARYTGPVCRLCRREGEKLFLKGDRCYTDKCPFERRRYPPGVHGRSRRTKMSIYGIQLREKQKVKRIYGLLEAQFKRYFEKARKMGGNTGENLLSLLERRLDNVVYQLGFAKSRNQARQLTTHGHVMVNGRKVDIPSYLVKVGDVISIKPGSRKIPFVKEALESRDLGAIPSWLVLDKNA</sequence>
<accession>A0A7C1BG98</accession>
<gene>
    <name evidence="10" type="ORF">ENG67_04585</name>
</gene>
<dbReference type="PANTHER" id="PTHR11831:SF4">
    <property type="entry name" value="SMALL RIBOSOMAL SUBUNIT PROTEIN US4M"/>
    <property type="match status" value="1"/>
</dbReference>
<dbReference type="GO" id="GO:0006412">
    <property type="term" value="P:translation"/>
    <property type="evidence" value="ECO:0007669"/>
    <property type="project" value="InterPro"/>
</dbReference>
<dbReference type="Pfam" id="PF00163">
    <property type="entry name" value="Ribosomal_S4"/>
    <property type="match status" value="1"/>
</dbReference>
<evidence type="ECO:0000256" key="6">
    <source>
        <dbReference type="ARBA" id="ARBA00035254"/>
    </source>
</evidence>
<dbReference type="GO" id="GO:0015935">
    <property type="term" value="C:small ribosomal subunit"/>
    <property type="evidence" value="ECO:0007669"/>
    <property type="project" value="InterPro"/>
</dbReference>
<reference evidence="10" key="1">
    <citation type="journal article" date="2020" name="mSystems">
        <title>Genome- and Community-Level Interaction Insights into Carbon Utilization and Element Cycling Functions of Hydrothermarchaeota in Hydrothermal Sediment.</title>
        <authorList>
            <person name="Zhou Z."/>
            <person name="Liu Y."/>
            <person name="Xu W."/>
            <person name="Pan J."/>
            <person name="Luo Z.H."/>
            <person name="Li M."/>
        </authorList>
    </citation>
    <scope>NUCLEOTIDE SEQUENCE [LARGE SCALE GENOMIC DNA]</scope>
    <source>
        <strain evidence="10">HyVt-237</strain>
    </source>
</reference>
<dbReference type="AlphaFoldDB" id="A0A7C1BG98"/>
<dbReference type="SUPFAM" id="SSF55174">
    <property type="entry name" value="Alpha-L RNA-binding motif"/>
    <property type="match status" value="1"/>
</dbReference>
<dbReference type="Gene3D" id="3.10.290.10">
    <property type="entry name" value="RNA-binding S4 domain"/>
    <property type="match status" value="1"/>
</dbReference>
<dbReference type="EMBL" id="DRBW01000176">
    <property type="protein sequence ID" value="HDM90468.1"/>
    <property type="molecule type" value="Genomic_DNA"/>
</dbReference>
<dbReference type="FunFam" id="1.10.1050.10:FF:000001">
    <property type="entry name" value="30S ribosomal protein S4"/>
    <property type="match status" value="1"/>
</dbReference>
<dbReference type="HAMAP" id="MF_01306_B">
    <property type="entry name" value="Ribosomal_uS4_B"/>
    <property type="match status" value="1"/>
</dbReference>
<evidence type="ECO:0000313" key="10">
    <source>
        <dbReference type="EMBL" id="HDM90468.1"/>
    </source>
</evidence>
<keyword evidence="3 7" id="KW-0694">RNA-binding</keyword>
<evidence type="ECO:0000256" key="4">
    <source>
        <dbReference type="ARBA" id="ARBA00022980"/>
    </source>
</evidence>
<dbReference type="NCBIfam" id="NF003717">
    <property type="entry name" value="PRK05327.1"/>
    <property type="match status" value="1"/>
</dbReference>
<dbReference type="PANTHER" id="PTHR11831">
    <property type="entry name" value="30S 40S RIBOSOMAL PROTEIN"/>
    <property type="match status" value="1"/>
</dbReference>
<dbReference type="GO" id="GO:0019843">
    <property type="term" value="F:rRNA binding"/>
    <property type="evidence" value="ECO:0007669"/>
    <property type="project" value="UniProtKB-KW"/>
</dbReference>
<comment type="caution">
    <text evidence="10">The sequence shown here is derived from an EMBL/GenBank/DDBJ whole genome shotgun (WGS) entry which is preliminary data.</text>
</comment>
<dbReference type="Proteomes" id="UP000885931">
    <property type="component" value="Unassembled WGS sequence"/>
</dbReference>
<dbReference type="Pfam" id="PF01479">
    <property type="entry name" value="S4"/>
    <property type="match status" value="1"/>
</dbReference>
<feature type="non-terminal residue" evidence="10">
    <location>
        <position position="180"/>
    </location>
</feature>
<evidence type="ECO:0000256" key="5">
    <source>
        <dbReference type="ARBA" id="ARBA00023274"/>
    </source>
</evidence>
<feature type="domain" description="RNA-binding S4" evidence="8">
    <location>
        <begin position="99"/>
        <end position="163"/>
    </location>
</feature>
<dbReference type="GO" id="GO:0042274">
    <property type="term" value="P:ribosomal small subunit biogenesis"/>
    <property type="evidence" value="ECO:0007669"/>
    <property type="project" value="TreeGrafter"/>
</dbReference>
<dbReference type="CDD" id="cd00165">
    <property type="entry name" value="S4"/>
    <property type="match status" value="1"/>
</dbReference>
<dbReference type="InterPro" id="IPR022801">
    <property type="entry name" value="Ribosomal_uS4"/>
</dbReference>